<accession>A0ABQ9TQK0</accession>
<proteinExistence type="predicted"/>
<reference evidence="2 3" key="1">
    <citation type="submission" date="2023-05" db="EMBL/GenBank/DDBJ databases">
        <title>B98-5 Cell Line De Novo Hybrid Assembly: An Optical Mapping Approach.</title>
        <authorList>
            <person name="Kananen K."/>
            <person name="Auerbach J.A."/>
            <person name="Kautto E."/>
            <person name="Blachly J.S."/>
        </authorList>
    </citation>
    <scope>NUCLEOTIDE SEQUENCE [LARGE SCALE GENOMIC DNA]</scope>
    <source>
        <strain evidence="2">B95-8</strain>
        <tissue evidence="2">Cell line</tissue>
    </source>
</reference>
<sequence>MLRGPAAVVLPSRAQPLHITWFSILLRHPHCHSRQPDLATCTLLCSSPGLPWAPAVLPTVAVGPGATALPRTLPAAPTLRSGPVHIRLLLEHPPSGFKGHLFAPSLHPVMEDGLNTHSCLKSGCRQGHQGLPPNSWALSLRPLASPSRATEDQN</sequence>
<evidence type="ECO:0000313" key="3">
    <source>
        <dbReference type="Proteomes" id="UP001266305"/>
    </source>
</evidence>
<name>A0ABQ9TQK0_SAGOE</name>
<gene>
    <name evidence="2" type="ORF">P7K49_032692</name>
</gene>
<keyword evidence="3" id="KW-1185">Reference proteome</keyword>
<protein>
    <submittedName>
        <fullName evidence="2">Uncharacterized protein</fullName>
    </submittedName>
</protein>
<evidence type="ECO:0000256" key="1">
    <source>
        <dbReference type="SAM" id="MobiDB-lite"/>
    </source>
</evidence>
<feature type="region of interest" description="Disordered" evidence="1">
    <location>
        <begin position="131"/>
        <end position="154"/>
    </location>
</feature>
<dbReference type="Proteomes" id="UP001266305">
    <property type="component" value="Unassembled WGS sequence"/>
</dbReference>
<comment type="caution">
    <text evidence="2">The sequence shown here is derived from an EMBL/GenBank/DDBJ whole genome shotgun (WGS) entry which is preliminary data.</text>
</comment>
<dbReference type="EMBL" id="JASSZA010000019">
    <property type="protein sequence ID" value="KAK2086785.1"/>
    <property type="molecule type" value="Genomic_DNA"/>
</dbReference>
<organism evidence="2 3">
    <name type="scientific">Saguinus oedipus</name>
    <name type="common">Cotton-top tamarin</name>
    <name type="synonym">Oedipomidas oedipus</name>
    <dbReference type="NCBI Taxonomy" id="9490"/>
    <lineage>
        <taxon>Eukaryota</taxon>
        <taxon>Metazoa</taxon>
        <taxon>Chordata</taxon>
        <taxon>Craniata</taxon>
        <taxon>Vertebrata</taxon>
        <taxon>Euteleostomi</taxon>
        <taxon>Mammalia</taxon>
        <taxon>Eutheria</taxon>
        <taxon>Euarchontoglires</taxon>
        <taxon>Primates</taxon>
        <taxon>Haplorrhini</taxon>
        <taxon>Platyrrhini</taxon>
        <taxon>Cebidae</taxon>
        <taxon>Callitrichinae</taxon>
        <taxon>Saguinus</taxon>
    </lineage>
</organism>
<evidence type="ECO:0000313" key="2">
    <source>
        <dbReference type="EMBL" id="KAK2086785.1"/>
    </source>
</evidence>